<reference evidence="3" key="2">
    <citation type="submission" date="2021-08" db="EMBL/GenBank/DDBJ databases">
        <authorList>
            <person name="Tani A."/>
            <person name="Ola A."/>
            <person name="Ogura Y."/>
            <person name="Katsura K."/>
            <person name="Hayashi T."/>
        </authorList>
    </citation>
    <scope>NUCLEOTIDE SEQUENCE</scope>
    <source>
        <strain evidence="3">KCTC 52305</strain>
    </source>
</reference>
<evidence type="ECO:0000256" key="2">
    <source>
        <dbReference type="SAM" id="Phobius"/>
    </source>
</evidence>
<keyword evidence="4" id="KW-1185">Reference proteome</keyword>
<keyword evidence="2" id="KW-1133">Transmembrane helix</keyword>
<dbReference type="EMBL" id="BPQH01000012">
    <property type="protein sequence ID" value="GJD51254.1"/>
    <property type="molecule type" value="Genomic_DNA"/>
</dbReference>
<keyword evidence="2" id="KW-0472">Membrane</keyword>
<name>A0ABQ4R1D0_9HYPH</name>
<protein>
    <recommendedName>
        <fullName evidence="5">Calcium-binding protein</fullName>
    </recommendedName>
</protein>
<evidence type="ECO:0000313" key="4">
    <source>
        <dbReference type="Proteomes" id="UP001055167"/>
    </source>
</evidence>
<organism evidence="3 4">
    <name type="scientific">Methylobacterium crusticola</name>
    <dbReference type="NCBI Taxonomy" id="1697972"/>
    <lineage>
        <taxon>Bacteria</taxon>
        <taxon>Pseudomonadati</taxon>
        <taxon>Pseudomonadota</taxon>
        <taxon>Alphaproteobacteria</taxon>
        <taxon>Hyphomicrobiales</taxon>
        <taxon>Methylobacteriaceae</taxon>
        <taxon>Methylobacterium</taxon>
    </lineage>
</organism>
<reference evidence="3" key="1">
    <citation type="journal article" date="2021" name="Front. Microbiol.">
        <title>Comprehensive Comparative Genomics and Phenotyping of Methylobacterium Species.</title>
        <authorList>
            <person name="Alessa O."/>
            <person name="Ogura Y."/>
            <person name="Fujitani Y."/>
            <person name="Takami H."/>
            <person name="Hayashi T."/>
            <person name="Sahin N."/>
            <person name="Tani A."/>
        </authorList>
    </citation>
    <scope>NUCLEOTIDE SEQUENCE</scope>
    <source>
        <strain evidence="3">KCTC 52305</strain>
    </source>
</reference>
<gene>
    <name evidence="3" type="ORF">OPKNFCMD_4007</name>
</gene>
<proteinExistence type="predicted"/>
<dbReference type="RefSeq" id="WP_238313691.1">
    <property type="nucleotide sequence ID" value="NZ_BPQH01000012.1"/>
</dbReference>
<feature type="transmembrane region" description="Helical" evidence="2">
    <location>
        <begin position="6"/>
        <end position="24"/>
    </location>
</feature>
<evidence type="ECO:0000313" key="3">
    <source>
        <dbReference type="EMBL" id="GJD51254.1"/>
    </source>
</evidence>
<sequence length="71" mass="7803">MENGSPLFWLAFVTFGIVFVVLIYQRVRVHRAKQTGERSTFTDTHGGEPRAQVGIGETQKKAEANPAATPS</sequence>
<accession>A0ABQ4R1D0</accession>
<keyword evidence="2" id="KW-0812">Transmembrane</keyword>
<evidence type="ECO:0000256" key="1">
    <source>
        <dbReference type="SAM" id="MobiDB-lite"/>
    </source>
</evidence>
<comment type="caution">
    <text evidence="3">The sequence shown here is derived from an EMBL/GenBank/DDBJ whole genome shotgun (WGS) entry which is preliminary data.</text>
</comment>
<evidence type="ECO:0008006" key="5">
    <source>
        <dbReference type="Google" id="ProtNLM"/>
    </source>
</evidence>
<feature type="region of interest" description="Disordered" evidence="1">
    <location>
        <begin position="31"/>
        <end position="71"/>
    </location>
</feature>
<dbReference type="Proteomes" id="UP001055167">
    <property type="component" value="Unassembled WGS sequence"/>
</dbReference>